<dbReference type="Pfam" id="PF16378">
    <property type="entry name" value="DUF4988"/>
    <property type="match status" value="2"/>
</dbReference>
<dbReference type="EMBL" id="SRYJ01000041">
    <property type="protein sequence ID" value="TGY68364.1"/>
    <property type="molecule type" value="Genomic_DNA"/>
</dbReference>
<evidence type="ECO:0000259" key="2">
    <source>
        <dbReference type="Pfam" id="PF16378"/>
    </source>
</evidence>
<evidence type="ECO:0000313" key="3">
    <source>
        <dbReference type="EMBL" id="TGY68364.1"/>
    </source>
</evidence>
<proteinExistence type="predicted"/>
<name>A0A4S2FHU4_9BACT</name>
<accession>A0A4S2FHU4</accession>
<reference evidence="3 4" key="1">
    <citation type="submission" date="2019-04" db="EMBL/GenBank/DDBJ databases">
        <title>Microbes associate with the intestines of laboratory mice.</title>
        <authorList>
            <person name="Navarre W."/>
            <person name="Wong E."/>
            <person name="Huang K."/>
            <person name="Tropini C."/>
            <person name="Ng K."/>
            <person name="Yu B."/>
        </authorList>
    </citation>
    <scope>NUCLEOTIDE SEQUENCE [LARGE SCALE GENOMIC DNA]</scope>
    <source>
        <strain evidence="3 4">NM22_B1</strain>
    </source>
</reference>
<gene>
    <name evidence="3" type="ORF">E5339_16590</name>
</gene>
<dbReference type="SUPFAM" id="SSF52058">
    <property type="entry name" value="L domain-like"/>
    <property type="match status" value="1"/>
</dbReference>
<dbReference type="RefSeq" id="WP_135952354.1">
    <property type="nucleotide sequence ID" value="NZ_CASZDM010000050.1"/>
</dbReference>
<protein>
    <recommendedName>
        <fullName evidence="2">DUF4988 domain-containing protein</fullName>
    </recommendedName>
</protein>
<dbReference type="InterPro" id="IPR032675">
    <property type="entry name" value="LRR_dom_sf"/>
</dbReference>
<feature type="compositionally biased region" description="Polar residues" evidence="1">
    <location>
        <begin position="248"/>
        <end position="262"/>
    </location>
</feature>
<feature type="domain" description="DUF4988" evidence="2">
    <location>
        <begin position="40"/>
        <end position="204"/>
    </location>
</feature>
<dbReference type="PROSITE" id="PS51257">
    <property type="entry name" value="PROKAR_LIPOPROTEIN"/>
    <property type="match status" value="1"/>
</dbReference>
<dbReference type="PANTHER" id="PTHR45661:SF3">
    <property type="entry name" value="IG-LIKE DOMAIN-CONTAINING PROTEIN"/>
    <property type="match status" value="1"/>
</dbReference>
<dbReference type="InterPro" id="IPR026906">
    <property type="entry name" value="LRR_5"/>
</dbReference>
<dbReference type="Pfam" id="PF13306">
    <property type="entry name" value="LRR_5"/>
    <property type="match status" value="2"/>
</dbReference>
<dbReference type="Gene3D" id="3.80.10.10">
    <property type="entry name" value="Ribonuclease Inhibitor"/>
    <property type="match status" value="2"/>
</dbReference>
<evidence type="ECO:0000256" key="1">
    <source>
        <dbReference type="SAM" id="MobiDB-lite"/>
    </source>
</evidence>
<feature type="domain" description="DUF4988" evidence="2">
    <location>
        <begin position="218"/>
        <end position="310"/>
    </location>
</feature>
<dbReference type="InterPro" id="IPR032149">
    <property type="entry name" value="DUF4988"/>
</dbReference>
<dbReference type="InterPro" id="IPR053139">
    <property type="entry name" value="Surface_bspA-like"/>
</dbReference>
<feature type="compositionally biased region" description="Low complexity" evidence="1">
    <location>
        <begin position="263"/>
        <end position="276"/>
    </location>
</feature>
<dbReference type="Gene3D" id="2.60.120.220">
    <property type="entry name" value="Satellite virus coat domain"/>
    <property type="match status" value="2"/>
</dbReference>
<dbReference type="AlphaFoldDB" id="A0A4S2FHU4"/>
<sequence length="815" mass="88435">MKKKFIGTETIRKVWIVCSMVCACMFGLSSCGDDYDDSELRGDIESLEDRISVLEEWQKSVNTDIRSLQSLVAALENKDYVTAVTPLEDGTGYVISFLKSGNITIKHGERGEQGEKGEDGTTPVISVKQDTDGKYYWTVNGEWLLNSGNKIPVTGEKGDKGDKGDIGTAGGDGLTPYIGDNGNWWIGTTDTGVKAQGNTGTDGQTPHIGDNGNWWIGTTDTGVKAQGDKGADAIAPQVRINTDTNEWEISTDNGTTWTSTGVKATGNKGNTGATGAQGEKGDSMFSSIDNSNEAYVELTLADGVTKIKLPKYAAFSIAFESDEVFYASPSDNELKLVLPVTLKESDYRSIVATVTTTNGADVQTRSTGNQWNITVTKPTFGADGALVEGSAKVAIKGTENTRLADTYLLRVALVAANGTEVTASRLVRYFDGAIVESQSDITDNTVKRLAWKGDMAETDFEYIRNNMSSTLEVLDLSATTLTELPTRALAFYSSMGLSDNKTLKEVILPDGLTTIGNSAFAMCKALYKLNIPSTVTTLGRWILEGAGLTSFVIPDGATLSESTFYGSSIVEIRIPTTMTEIPAYCFTECKNLERIFLHDDISNIGKEAFFNCYALKSFTAPRSLTVLSDALFYNCESLSRVTLHDGITEFGTECFTFCTSLRELITNKDDENDSYLVWPKALQTMGETVFANSGLEHVSIARTKLTEIPAHAFESCGNLSAVSLPLQVEKIGNQAFKSTAIPDLELPATTKELGSSVFSGCKNLWRIVCKAITAPTIQANTFPDEFKTQCTTLYYPENADYSSWMSYFSDTVKLN</sequence>
<feature type="region of interest" description="Disordered" evidence="1">
    <location>
        <begin position="248"/>
        <end position="285"/>
    </location>
</feature>
<comment type="caution">
    <text evidence="3">The sequence shown here is derived from an EMBL/GenBank/DDBJ whole genome shotgun (WGS) entry which is preliminary data.</text>
</comment>
<organism evidence="3 4">
    <name type="scientific">Phocaeicola sartorii</name>
    <dbReference type="NCBI Taxonomy" id="671267"/>
    <lineage>
        <taxon>Bacteria</taxon>
        <taxon>Pseudomonadati</taxon>
        <taxon>Bacteroidota</taxon>
        <taxon>Bacteroidia</taxon>
        <taxon>Bacteroidales</taxon>
        <taxon>Bacteroidaceae</taxon>
        <taxon>Phocaeicola</taxon>
    </lineage>
</organism>
<dbReference type="Proteomes" id="UP000310760">
    <property type="component" value="Unassembled WGS sequence"/>
</dbReference>
<evidence type="ECO:0000313" key="4">
    <source>
        <dbReference type="Proteomes" id="UP000310760"/>
    </source>
</evidence>
<dbReference type="PANTHER" id="PTHR45661">
    <property type="entry name" value="SURFACE ANTIGEN"/>
    <property type="match status" value="1"/>
</dbReference>